<dbReference type="Gene3D" id="2.60.40.10">
    <property type="entry name" value="Immunoglobulins"/>
    <property type="match status" value="3"/>
</dbReference>
<gene>
    <name evidence="4" type="ORF">H4O11_11415</name>
</gene>
<dbReference type="Pfam" id="PF05593">
    <property type="entry name" value="RHS_repeat"/>
    <property type="match status" value="1"/>
</dbReference>
<proteinExistence type="predicted"/>
<reference evidence="4 5" key="1">
    <citation type="submission" date="2020-08" db="EMBL/GenBank/DDBJ databases">
        <title>Stenotrophomonas tumulicola JCM 30961.</title>
        <authorList>
            <person name="Deng Y."/>
        </authorList>
    </citation>
    <scope>NUCLEOTIDE SEQUENCE [LARGE SCALE GENOMIC DNA]</scope>
    <source>
        <strain evidence="4 5">JCM 30961</strain>
    </source>
</reference>
<keyword evidence="1" id="KW-0677">Repeat</keyword>
<accession>A0A7W3FMV3</accession>
<keyword evidence="5" id="KW-1185">Reference proteome</keyword>
<dbReference type="PROSITE" id="PS51257">
    <property type="entry name" value="PROKAR_LIPOPROTEIN"/>
    <property type="match status" value="1"/>
</dbReference>
<evidence type="ECO:0000313" key="4">
    <source>
        <dbReference type="EMBL" id="MBA8682413.1"/>
    </source>
</evidence>
<dbReference type="Pfam" id="PF25023">
    <property type="entry name" value="TEN_YD-shell"/>
    <property type="match status" value="1"/>
</dbReference>
<dbReference type="AlphaFoldDB" id="A0A7W3FMV3"/>
<dbReference type="Pfam" id="PF17957">
    <property type="entry name" value="Big_7"/>
    <property type="match status" value="2"/>
</dbReference>
<dbReference type="InterPro" id="IPR013783">
    <property type="entry name" value="Ig-like_fold"/>
</dbReference>
<dbReference type="InterPro" id="IPR056823">
    <property type="entry name" value="TEN-like_YD-shell"/>
</dbReference>
<feature type="chain" id="PRO_5030768378" evidence="2">
    <location>
        <begin position="31"/>
        <end position="1264"/>
    </location>
</feature>
<dbReference type="InterPro" id="IPR031325">
    <property type="entry name" value="RHS_repeat"/>
</dbReference>
<comment type="caution">
    <text evidence="4">The sequence shown here is derived from an EMBL/GenBank/DDBJ whole genome shotgun (WGS) entry which is preliminary data.</text>
</comment>
<keyword evidence="2" id="KW-0732">Signal</keyword>
<dbReference type="InterPro" id="IPR022385">
    <property type="entry name" value="Rhs_assc_core"/>
</dbReference>
<dbReference type="PANTHER" id="PTHR32305">
    <property type="match status" value="1"/>
</dbReference>
<evidence type="ECO:0000259" key="3">
    <source>
        <dbReference type="Pfam" id="PF25023"/>
    </source>
</evidence>
<sequence>MKRKIFDMPRVTRLLCMLAMLLPMAWTASACEKEDPRRVADGVFVPMVAPEPCPDPGDAGTPTQLYSVFQGQSVPDQMVAGQSYNVSMTFRNAGAMTWETHRSFNLGSQPAGNARWGLTRVGLPHNTGTGQDVTFNFIVRAPDQAGTHDFQWKMVLDGVQWLGQPSTLKRINVVRSTIKGNIDGVSGTHITGWACSTYIESPIDVHVYVGGAAGAGTHVITGRADQAGEAGLGAQCATQSSARRFRIAVPPHVVNGYSNSLVYMHGISATGGANELLAGSGVHRIPYNKFPTVSLTSPANGGVVGEGQPIVLTASASDPDDGVASVIFLGDGYPLGSTSPPNHTYSWSTTPGDHRVRAYVLDTRGAEAFSDTRTVHVSRVIGAVTGMRDGMIQGWACNTKVAGAIGVHLYLGGQSGVGTYAGAFTANATSPADVNANCGAGTAHNFSITPSAAVLTAHVGKSVHVHGISNFGVANKLLAGSGSFVLTANVAPKVTITSPANGAVLGHPGAARFTATASDADGVVTQVQLLLNGAVVATPTTAPYQTQLSDLPIGTHKLRAVAKDSRGATGSHEITIKVEQAQTPSSVTRQYVYDAQQQLCKVIEPETGSTVMDYDAAGNLAWSAAGLDLPSGSTCDRESARTSGRRVDRSYDARNRLLELTFPDGNGNQRWEYTPDGLPAKVTTWNDGGASTVVNTYAYNKRRLLTGETVSVNGAAPVAVGYTYDANGHLSGQTRPGGLALQYLPNALGQPTQVRDAAGQVYAQGVTWHPNGALAHLQYGNGVQHQTVLNARQLPAQLRDSGALALNYEYDANGNVTAILDQQQGASKDVRMQYDAHNRLGQATSTAFGGNGQFRYRYDVLDNLTSSHLGGVKAHNYWYDAKNRLTNVRDDSGATTMGLTYDVQGNLANRNGQQHAFDYGNRLREVVGIERYRYDAHGRRVSAVDGSGQRLFSLYGNDGALLYEQRRDRGNTDYVHLGARLLATRNNGVVTWQHTDALGSPVASTNGSGAVVERKQFEPYGASVGAATDGVGYTGHMMDAGTGLAYMQQRYYDPLLGKMLSVDPVTAYGSGDMRHFNVYAYAFNNPYSFTDPDGRCPSCDNFGDSYASMNQGERQGLTSGLVGGLKGAAAAFLQLNSGGPGGGGKAAVAGAATKQTASALTRAKEIQGALKPATQGRVTTAVAETKEGVRVVGSSEGALRPAQRAVLQEGEVAAKGVRGTHAEVNAVNGAKAQGLTPTSVSPSRPACTNCQEAMKKVDIPIKDR</sequence>
<name>A0A7W3FMV3_9GAMM</name>
<dbReference type="PANTHER" id="PTHR32305:SF15">
    <property type="entry name" value="PROTEIN RHSA-RELATED"/>
    <property type="match status" value="1"/>
</dbReference>
<evidence type="ECO:0000256" key="2">
    <source>
        <dbReference type="SAM" id="SignalP"/>
    </source>
</evidence>
<evidence type="ECO:0000256" key="1">
    <source>
        <dbReference type="ARBA" id="ARBA00022737"/>
    </source>
</evidence>
<dbReference type="EMBL" id="JACGXS010000005">
    <property type="protein sequence ID" value="MBA8682413.1"/>
    <property type="molecule type" value="Genomic_DNA"/>
</dbReference>
<feature type="domain" description="Teneurin-like YD-shell" evidence="3">
    <location>
        <begin position="798"/>
        <end position="1086"/>
    </location>
</feature>
<feature type="signal peptide" evidence="2">
    <location>
        <begin position="1"/>
        <end position="30"/>
    </location>
</feature>
<dbReference type="NCBIfam" id="TIGR03696">
    <property type="entry name" value="Rhs_assc_core"/>
    <property type="match status" value="1"/>
</dbReference>
<dbReference type="Proteomes" id="UP000547058">
    <property type="component" value="Unassembled WGS sequence"/>
</dbReference>
<dbReference type="InterPro" id="IPR050708">
    <property type="entry name" value="T6SS_VgrG/RHS"/>
</dbReference>
<dbReference type="Gene3D" id="2.180.10.10">
    <property type="entry name" value="RHS repeat-associated core"/>
    <property type="match status" value="1"/>
</dbReference>
<dbReference type="RefSeq" id="WP_182339554.1">
    <property type="nucleotide sequence ID" value="NZ_JACGXS010000005.1"/>
</dbReference>
<evidence type="ECO:0000313" key="5">
    <source>
        <dbReference type="Proteomes" id="UP000547058"/>
    </source>
</evidence>
<protein>
    <submittedName>
        <fullName evidence="4">Wall-associated protein</fullName>
    </submittedName>
</protein>
<organism evidence="4 5">
    <name type="scientific">Stenotrophomonas tumulicola</name>
    <dbReference type="NCBI Taxonomy" id="1685415"/>
    <lineage>
        <taxon>Bacteria</taxon>
        <taxon>Pseudomonadati</taxon>
        <taxon>Pseudomonadota</taxon>
        <taxon>Gammaproteobacteria</taxon>
        <taxon>Lysobacterales</taxon>
        <taxon>Lysobacteraceae</taxon>
        <taxon>Stenotrophomonas</taxon>
    </lineage>
</organism>